<dbReference type="HOGENOM" id="CLU_3231890_0_0_9"/>
<dbReference type="EMBL" id="CP006721">
    <property type="protein sequence ID" value="AGX43173.1"/>
    <property type="molecule type" value="Genomic_DNA"/>
</dbReference>
<dbReference type="AlphaFoldDB" id="U5MRM5"/>
<proteinExistence type="predicted"/>
<evidence type="ECO:0000313" key="1">
    <source>
        <dbReference type="EMBL" id="AGX43173.1"/>
    </source>
</evidence>
<dbReference type="PATRIC" id="fig|1345695.3.peg.2164"/>
<keyword evidence="2" id="KW-1185">Reference proteome</keyword>
<gene>
    <name evidence="1" type="ORF">CLSA_c21960</name>
</gene>
<reference evidence="1 2" key="1">
    <citation type="journal article" date="2013" name="Genome Announc.">
        <title>Complete Genome Sequence of the Solvent Producer Clostridium saccharobutylicum NCP262 (DSM 13864).</title>
        <authorList>
            <person name="Poehlein A."/>
            <person name="Hartwich K."/>
            <person name="Krabben P."/>
            <person name="Ehrenreich A."/>
            <person name="Liebl W."/>
            <person name="Durre P."/>
            <person name="Gottschalk G."/>
            <person name="Daniel R."/>
        </authorList>
    </citation>
    <scope>NUCLEOTIDE SEQUENCE [LARGE SCALE GENOMIC DNA]</scope>
    <source>
        <strain evidence="1">DSM 13864</strain>
    </source>
</reference>
<organism evidence="1 2">
    <name type="scientific">Clostridium saccharobutylicum DSM 13864</name>
    <dbReference type="NCBI Taxonomy" id="1345695"/>
    <lineage>
        <taxon>Bacteria</taxon>
        <taxon>Bacillati</taxon>
        <taxon>Bacillota</taxon>
        <taxon>Clostridia</taxon>
        <taxon>Eubacteriales</taxon>
        <taxon>Clostridiaceae</taxon>
        <taxon>Clostridium</taxon>
    </lineage>
</organism>
<dbReference type="Proteomes" id="UP000017118">
    <property type="component" value="Chromosome"/>
</dbReference>
<evidence type="ECO:0000313" key="2">
    <source>
        <dbReference type="Proteomes" id="UP000017118"/>
    </source>
</evidence>
<accession>U5MRM5</accession>
<name>U5MRM5_CLOSA</name>
<dbReference type="KEGG" id="csb:CLSA_c21960"/>
<sequence length="43" mass="5222">MKNIEELHRDEMSTKLRKSVDLTKTGQNIKFLDEEEFLKICFY</sequence>
<protein>
    <submittedName>
        <fullName evidence="1">Uncharacterized protein</fullName>
    </submittedName>
</protein>